<proteinExistence type="predicted"/>
<keyword evidence="3" id="KW-1185">Reference proteome</keyword>
<dbReference type="AlphaFoldDB" id="A0A1V9YBC4"/>
<evidence type="ECO:0000313" key="3">
    <source>
        <dbReference type="Proteomes" id="UP000243579"/>
    </source>
</evidence>
<gene>
    <name evidence="2" type="ORF">ACHHYP_15226</name>
</gene>
<feature type="domain" description="PH" evidence="1">
    <location>
        <begin position="1"/>
        <end position="112"/>
    </location>
</feature>
<evidence type="ECO:0000313" key="2">
    <source>
        <dbReference type="EMBL" id="OQR82988.1"/>
    </source>
</evidence>
<reference evidence="2 3" key="1">
    <citation type="journal article" date="2014" name="Genome Biol. Evol.">
        <title>The secreted proteins of Achlya hypogyna and Thraustotheca clavata identify the ancestral oomycete secretome and reveal gene acquisitions by horizontal gene transfer.</title>
        <authorList>
            <person name="Misner I."/>
            <person name="Blouin N."/>
            <person name="Leonard G."/>
            <person name="Richards T.A."/>
            <person name="Lane C.E."/>
        </authorList>
    </citation>
    <scope>NUCLEOTIDE SEQUENCE [LARGE SCALE GENOMIC DNA]</scope>
    <source>
        <strain evidence="2 3">ATCC 48635</strain>
    </source>
</reference>
<accession>A0A1V9YBC4</accession>
<comment type="caution">
    <text evidence="2">The sequence shown here is derived from an EMBL/GenBank/DDBJ whole genome shotgun (WGS) entry which is preliminary data.</text>
</comment>
<name>A0A1V9YBC4_ACHHY</name>
<evidence type="ECO:0000259" key="1">
    <source>
        <dbReference type="SMART" id="SM00233"/>
    </source>
</evidence>
<dbReference type="SUPFAM" id="SSF50729">
    <property type="entry name" value="PH domain-like"/>
    <property type="match status" value="1"/>
</dbReference>
<dbReference type="InterPro" id="IPR001849">
    <property type="entry name" value="PH_domain"/>
</dbReference>
<protein>
    <recommendedName>
        <fullName evidence="1">PH domain-containing protein</fullName>
    </recommendedName>
</protein>
<dbReference type="OrthoDB" id="67345at2759"/>
<sequence>MIMEGYLLYLDPMDVAVGELVYAALEEGLLKLYTSPDRAQSALRLEIPITDHETRVKCLPYGENGSFVPCRFQLDLSPYEGDGKTQVYVFATASFEATRAWCRALQDWRRHIFDPSFRSLPLAEEDTQWNPVEAATTDCSVLLGRVAECELVPHPQPAPESPCLFQWLKDRLGYN</sequence>
<dbReference type="EMBL" id="JNBR01002405">
    <property type="protein sequence ID" value="OQR82988.1"/>
    <property type="molecule type" value="Genomic_DNA"/>
</dbReference>
<dbReference type="Proteomes" id="UP000243579">
    <property type="component" value="Unassembled WGS sequence"/>
</dbReference>
<dbReference type="SMART" id="SM00233">
    <property type="entry name" value="PH"/>
    <property type="match status" value="1"/>
</dbReference>
<organism evidence="2 3">
    <name type="scientific">Achlya hypogyna</name>
    <name type="common">Oomycete</name>
    <name type="synonym">Protoachlya hypogyna</name>
    <dbReference type="NCBI Taxonomy" id="1202772"/>
    <lineage>
        <taxon>Eukaryota</taxon>
        <taxon>Sar</taxon>
        <taxon>Stramenopiles</taxon>
        <taxon>Oomycota</taxon>
        <taxon>Saprolegniomycetes</taxon>
        <taxon>Saprolegniales</taxon>
        <taxon>Achlyaceae</taxon>
        <taxon>Achlya</taxon>
    </lineage>
</organism>